<dbReference type="InterPro" id="IPR017871">
    <property type="entry name" value="ABC_transporter-like_CS"/>
</dbReference>
<evidence type="ECO:0000256" key="5">
    <source>
        <dbReference type="ARBA" id="ARBA00022741"/>
    </source>
</evidence>
<dbReference type="PROSITE" id="PS50893">
    <property type="entry name" value="ABC_TRANSPORTER_2"/>
    <property type="match status" value="2"/>
</dbReference>
<protein>
    <submittedName>
        <fullName evidence="10">Simple sugar transport system ATP-binding protein</fullName>
    </submittedName>
</protein>
<dbReference type="Pfam" id="PF00005">
    <property type="entry name" value="ABC_tran"/>
    <property type="match status" value="2"/>
</dbReference>
<keyword evidence="4" id="KW-0677">Repeat</keyword>
<evidence type="ECO:0000256" key="7">
    <source>
        <dbReference type="ARBA" id="ARBA00022967"/>
    </source>
</evidence>
<evidence type="ECO:0000313" key="11">
    <source>
        <dbReference type="Proteomes" id="UP000198718"/>
    </source>
</evidence>
<dbReference type="Proteomes" id="UP000198718">
    <property type="component" value="Unassembled WGS sequence"/>
</dbReference>
<evidence type="ECO:0000256" key="1">
    <source>
        <dbReference type="ARBA" id="ARBA00004202"/>
    </source>
</evidence>
<evidence type="ECO:0000313" key="10">
    <source>
        <dbReference type="EMBL" id="SDL04466.1"/>
    </source>
</evidence>
<keyword evidence="7" id="KW-1278">Translocase</keyword>
<evidence type="ECO:0000256" key="6">
    <source>
        <dbReference type="ARBA" id="ARBA00022840"/>
    </source>
</evidence>
<name>A0A1G9GUW4_9FIRM</name>
<dbReference type="OrthoDB" id="9771863at2"/>
<organism evidence="10 11">
    <name type="scientific">Natronincola ferrireducens</name>
    <dbReference type="NCBI Taxonomy" id="393762"/>
    <lineage>
        <taxon>Bacteria</taxon>
        <taxon>Bacillati</taxon>
        <taxon>Bacillota</taxon>
        <taxon>Clostridia</taxon>
        <taxon>Peptostreptococcales</taxon>
        <taxon>Natronincolaceae</taxon>
        <taxon>Natronincola</taxon>
    </lineage>
</organism>
<evidence type="ECO:0000256" key="8">
    <source>
        <dbReference type="ARBA" id="ARBA00023136"/>
    </source>
</evidence>
<dbReference type="SUPFAM" id="SSF52540">
    <property type="entry name" value="P-loop containing nucleoside triphosphate hydrolases"/>
    <property type="match status" value="2"/>
</dbReference>
<gene>
    <name evidence="10" type="ORF">SAMN05660472_02495</name>
</gene>
<accession>A0A1G9GUW4</accession>
<keyword evidence="2" id="KW-0813">Transport</keyword>
<dbReference type="AlphaFoldDB" id="A0A1G9GUW4"/>
<reference evidence="10 11" key="1">
    <citation type="submission" date="2016-10" db="EMBL/GenBank/DDBJ databases">
        <authorList>
            <person name="de Groot N.N."/>
        </authorList>
    </citation>
    <scope>NUCLEOTIDE SEQUENCE [LARGE SCALE GENOMIC DNA]</scope>
    <source>
        <strain evidence="10 11">DSM 18346</strain>
    </source>
</reference>
<proteinExistence type="predicted"/>
<keyword evidence="3" id="KW-1003">Cell membrane</keyword>
<sequence length="517" mass="57608">MGFIIQLKDITKRFPGIIANDHISINIEDGEVHALAGENGAGKSTLMNILYGLHQPDEGEIIINGEVTKLTSSKDSIEKKIGMVHQHFMLVPKLTVAENIIVGQEIGTKWKINRKAAEKQIADLSEQYGLKIDPRKKVGDLSVTEQQRVEILKVLYRKAQILIFDEPTAVLTPQEIDEFCDIILNLKKSGKTVIFISHKLTEVMKVADHITVIRTGKVVGTVEKSKTNPEELTRMMVGRDVDLGRRARTQMQDTHNILELKNVNYTVNKTVKKLNNINLELKTGEILGIAGVDGNGQEELVQVICGQILPDSGSILLRNQDITQSKIRTRKDAGIGLIPEDRHRDGLVLNYSIAENMVLGLHYHDEFAKSGIWMNFKAITENAKKLREDFDIRCAGIDVQAGTLSGGNQQKIIIAREAYRNPDVFVAVQPTRGLDIGAIEFVQKTLLKQRNKGKGVILFSLELDEILALSDRIAVMYKGEIIDIVDAEKVTRNELGMMMLGSRKKIERGEGNVAKAE</sequence>
<dbReference type="InterPro" id="IPR027417">
    <property type="entry name" value="P-loop_NTPase"/>
</dbReference>
<dbReference type="Gene3D" id="3.40.50.300">
    <property type="entry name" value="P-loop containing nucleotide triphosphate hydrolases"/>
    <property type="match status" value="2"/>
</dbReference>
<dbReference type="GO" id="GO:0016887">
    <property type="term" value="F:ATP hydrolysis activity"/>
    <property type="evidence" value="ECO:0007669"/>
    <property type="project" value="InterPro"/>
</dbReference>
<dbReference type="InterPro" id="IPR050107">
    <property type="entry name" value="ABC_carbohydrate_import_ATPase"/>
</dbReference>
<dbReference type="RefSeq" id="WP_090554025.1">
    <property type="nucleotide sequence ID" value="NZ_FNFP01000007.1"/>
</dbReference>
<dbReference type="PROSITE" id="PS00211">
    <property type="entry name" value="ABC_TRANSPORTER_1"/>
    <property type="match status" value="1"/>
</dbReference>
<evidence type="ECO:0000256" key="4">
    <source>
        <dbReference type="ARBA" id="ARBA00022737"/>
    </source>
</evidence>
<dbReference type="PANTHER" id="PTHR43790">
    <property type="entry name" value="CARBOHYDRATE TRANSPORT ATP-BINDING PROTEIN MG119-RELATED"/>
    <property type="match status" value="1"/>
</dbReference>
<dbReference type="InterPro" id="IPR003593">
    <property type="entry name" value="AAA+_ATPase"/>
</dbReference>
<dbReference type="CDD" id="cd03215">
    <property type="entry name" value="ABC_Carb_Monos_II"/>
    <property type="match status" value="1"/>
</dbReference>
<keyword evidence="8" id="KW-0472">Membrane</keyword>
<keyword evidence="10" id="KW-0762">Sugar transport</keyword>
<dbReference type="GO" id="GO:0005886">
    <property type="term" value="C:plasma membrane"/>
    <property type="evidence" value="ECO:0007669"/>
    <property type="project" value="UniProtKB-SubCell"/>
</dbReference>
<evidence type="ECO:0000256" key="3">
    <source>
        <dbReference type="ARBA" id="ARBA00022475"/>
    </source>
</evidence>
<dbReference type="InterPro" id="IPR003439">
    <property type="entry name" value="ABC_transporter-like_ATP-bd"/>
</dbReference>
<dbReference type="EMBL" id="FNFP01000007">
    <property type="protein sequence ID" value="SDL04466.1"/>
    <property type="molecule type" value="Genomic_DNA"/>
</dbReference>
<keyword evidence="5" id="KW-0547">Nucleotide-binding</keyword>
<dbReference type="CDD" id="cd03216">
    <property type="entry name" value="ABC_Carb_Monos_I"/>
    <property type="match status" value="1"/>
</dbReference>
<feature type="domain" description="ABC transporter" evidence="9">
    <location>
        <begin position="258"/>
        <end position="503"/>
    </location>
</feature>
<feature type="domain" description="ABC transporter" evidence="9">
    <location>
        <begin position="5"/>
        <end position="240"/>
    </location>
</feature>
<comment type="subcellular location">
    <subcellularLocation>
        <location evidence="1">Cell membrane</location>
        <topology evidence="1">Peripheral membrane protein</topology>
    </subcellularLocation>
</comment>
<keyword evidence="6 10" id="KW-0067">ATP-binding</keyword>
<dbReference type="PANTHER" id="PTHR43790:SF4">
    <property type="entry name" value="GUANOSINE IMPORT ATP-BINDING PROTEIN NUPO"/>
    <property type="match status" value="1"/>
</dbReference>
<dbReference type="FunFam" id="3.40.50.300:FF:000127">
    <property type="entry name" value="Ribose import ATP-binding protein RbsA"/>
    <property type="match status" value="1"/>
</dbReference>
<evidence type="ECO:0000259" key="9">
    <source>
        <dbReference type="PROSITE" id="PS50893"/>
    </source>
</evidence>
<keyword evidence="11" id="KW-1185">Reference proteome</keyword>
<dbReference type="GO" id="GO:0005524">
    <property type="term" value="F:ATP binding"/>
    <property type="evidence" value="ECO:0007669"/>
    <property type="project" value="UniProtKB-KW"/>
</dbReference>
<dbReference type="SMART" id="SM00382">
    <property type="entry name" value="AAA"/>
    <property type="match status" value="1"/>
</dbReference>
<dbReference type="STRING" id="393762.SAMN05660472_02495"/>
<evidence type="ECO:0000256" key="2">
    <source>
        <dbReference type="ARBA" id="ARBA00022448"/>
    </source>
</evidence>